<dbReference type="Proteomes" id="UP000775213">
    <property type="component" value="Unassembled WGS sequence"/>
</dbReference>
<comment type="caution">
    <text evidence="1">The sequence shown here is derived from an EMBL/GenBank/DDBJ whole genome shotgun (WGS) entry which is preliminary data.</text>
</comment>
<keyword evidence="2" id="KW-1185">Reference proteome</keyword>
<evidence type="ECO:0000313" key="1">
    <source>
        <dbReference type="EMBL" id="KAH0463282.1"/>
    </source>
</evidence>
<dbReference type="AlphaFoldDB" id="A0AAV7H4N3"/>
<name>A0AAV7H4N3_DENCH</name>
<organism evidence="1 2">
    <name type="scientific">Dendrobium chrysotoxum</name>
    <name type="common">Orchid</name>
    <dbReference type="NCBI Taxonomy" id="161865"/>
    <lineage>
        <taxon>Eukaryota</taxon>
        <taxon>Viridiplantae</taxon>
        <taxon>Streptophyta</taxon>
        <taxon>Embryophyta</taxon>
        <taxon>Tracheophyta</taxon>
        <taxon>Spermatophyta</taxon>
        <taxon>Magnoliopsida</taxon>
        <taxon>Liliopsida</taxon>
        <taxon>Asparagales</taxon>
        <taxon>Orchidaceae</taxon>
        <taxon>Epidendroideae</taxon>
        <taxon>Malaxideae</taxon>
        <taxon>Dendrobiinae</taxon>
        <taxon>Dendrobium</taxon>
    </lineage>
</organism>
<evidence type="ECO:0000313" key="2">
    <source>
        <dbReference type="Proteomes" id="UP000775213"/>
    </source>
</evidence>
<sequence>MDAYCVHYNLLGHLMVEFFVLHPNISNFPTNKPPPCVQLHTSIQGNSPYNIGDSVFLGSGNFGVIGVVGLPLVLNGNRLSSKPVALAPVDPMVLSATIITFKILELVNINLGDLEGLNPIFITSWNHCVVLIRDLVCPMQEGCVVNFPASFADDPLPDAS</sequence>
<dbReference type="EMBL" id="JAGFBR010000008">
    <property type="protein sequence ID" value="KAH0463282.1"/>
    <property type="molecule type" value="Genomic_DNA"/>
</dbReference>
<proteinExistence type="predicted"/>
<accession>A0AAV7H4N3</accession>
<gene>
    <name evidence="1" type="ORF">IEQ34_007864</name>
</gene>
<reference evidence="1 2" key="1">
    <citation type="journal article" date="2021" name="Hortic Res">
        <title>Chromosome-scale assembly of the Dendrobium chrysotoxum genome enhances the understanding of orchid evolution.</title>
        <authorList>
            <person name="Zhang Y."/>
            <person name="Zhang G.Q."/>
            <person name="Zhang D."/>
            <person name="Liu X.D."/>
            <person name="Xu X.Y."/>
            <person name="Sun W.H."/>
            <person name="Yu X."/>
            <person name="Zhu X."/>
            <person name="Wang Z.W."/>
            <person name="Zhao X."/>
            <person name="Zhong W.Y."/>
            <person name="Chen H."/>
            <person name="Yin W.L."/>
            <person name="Huang T."/>
            <person name="Niu S.C."/>
            <person name="Liu Z.J."/>
        </authorList>
    </citation>
    <scope>NUCLEOTIDE SEQUENCE [LARGE SCALE GENOMIC DNA]</scope>
    <source>
        <strain evidence="1">Lindl</strain>
    </source>
</reference>
<protein>
    <submittedName>
        <fullName evidence="1">Uncharacterized protein</fullName>
    </submittedName>
</protein>